<feature type="chain" id="PRO_5034380191" description="Infection structure specific protein" evidence="1">
    <location>
        <begin position="21"/>
        <end position="207"/>
    </location>
</feature>
<feature type="signal peptide" evidence="1">
    <location>
        <begin position="1"/>
        <end position="20"/>
    </location>
</feature>
<gene>
    <name evidence="2" type="ORF">FZEAL_5760</name>
</gene>
<sequence>MQSKTLSILAAVAVTVTAAAEDVQSVEVIHILETLHVKTPSLHLTPNKRDVAEIFRRADMAECSRSAVSFLRSAPTPDPRLEDWALTATETGSDPCSLIVPSSLSEPFMEYMTEVNKWANEKEADAEQLIQDCDLDVDDANLDDSCSTPGTLFFTSANKTKTVPLDTILATMAPTAVPEDNAAAPRGAGMAAAVFAALGVAGAVMAL</sequence>
<evidence type="ECO:0000256" key="1">
    <source>
        <dbReference type="SAM" id="SignalP"/>
    </source>
</evidence>
<reference evidence="2" key="1">
    <citation type="journal article" date="2020" name="BMC Genomics">
        <title>Correction to: Identification and distribution of gene clusters required for synthesis of sphingolipid metabolism inhibitors in diverse species of the filamentous fungus Fusarium.</title>
        <authorList>
            <person name="Kim H.S."/>
            <person name="Lohmar J.M."/>
            <person name="Busman M."/>
            <person name="Brown D.W."/>
            <person name="Naumann T.A."/>
            <person name="Divon H.H."/>
            <person name="Lysoe E."/>
            <person name="Uhlig S."/>
            <person name="Proctor R.H."/>
        </authorList>
    </citation>
    <scope>NUCLEOTIDE SEQUENCE</scope>
    <source>
        <strain evidence="2">NRRL 22465</strain>
    </source>
</reference>
<dbReference type="OrthoDB" id="4960012at2759"/>
<accession>A0A8H4UJV8</accession>
<evidence type="ECO:0000313" key="2">
    <source>
        <dbReference type="EMBL" id="KAF4977794.1"/>
    </source>
</evidence>
<dbReference type="AlphaFoldDB" id="A0A8H4UJV8"/>
<reference evidence="2" key="2">
    <citation type="submission" date="2020-05" db="EMBL/GenBank/DDBJ databases">
        <authorList>
            <person name="Kim H.-S."/>
            <person name="Proctor R.H."/>
            <person name="Brown D.W."/>
        </authorList>
    </citation>
    <scope>NUCLEOTIDE SEQUENCE</scope>
    <source>
        <strain evidence="2">NRRL 22465</strain>
    </source>
</reference>
<protein>
    <recommendedName>
        <fullName evidence="4">Infection structure specific protein</fullName>
    </recommendedName>
</protein>
<dbReference type="EMBL" id="JABEYC010000418">
    <property type="protein sequence ID" value="KAF4977794.1"/>
    <property type="molecule type" value="Genomic_DNA"/>
</dbReference>
<dbReference type="Proteomes" id="UP000635477">
    <property type="component" value="Unassembled WGS sequence"/>
</dbReference>
<evidence type="ECO:0000313" key="3">
    <source>
        <dbReference type="Proteomes" id="UP000635477"/>
    </source>
</evidence>
<comment type="caution">
    <text evidence="2">The sequence shown here is derived from an EMBL/GenBank/DDBJ whole genome shotgun (WGS) entry which is preliminary data.</text>
</comment>
<proteinExistence type="predicted"/>
<name>A0A8H4UJV8_9HYPO</name>
<evidence type="ECO:0008006" key="4">
    <source>
        <dbReference type="Google" id="ProtNLM"/>
    </source>
</evidence>
<keyword evidence="1" id="KW-0732">Signal</keyword>
<keyword evidence="3" id="KW-1185">Reference proteome</keyword>
<organism evidence="2 3">
    <name type="scientific">Fusarium zealandicum</name>
    <dbReference type="NCBI Taxonomy" id="1053134"/>
    <lineage>
        <taxon>Eukaryota</taxon>
        <taxon>Fungi</taxon>
        <taxon>Dikarya</taxon>
        <taxon>Ascomycota</taxon>
        <taxon>Pezizomycotina</taxon>
        <taxon>Sordariomycetes</taxon>
        <taxon>Hypocreomycetidae</taxon>
        <taxon>Hypocreales</taxon>
        <taxon>Nectriaceae</taxon>
        <taxon>Fusarium</taxon>
        <taxon>Fusarium staphyleae species complex</taxon>
    </lineage>
</organism>